<dbReference type="OrthoDB" id="428854at2759"/>
<evidence type="ECO:0000313" key="3">
    <source>
        <dbReference type="Proteomes" id="UP001140560"/>
    </source>
</evidence>
<sequence length="651" mass="70093">MSSGNPFRASQSYSQTASSPVPQTSFIKPDSSVPEARGRESDYVLQDSNAPPPKTKKSVRIEASTTFIPPHPDADDDASETRHDPLLQRVTQSPHAGSPSPVAPAGFANNPTATLPKAQDARERYNMATHDASRSSPRPFSENFQATYSPSSAPANPFSKTLASLEPSERGSGEDRTATERAAPGNNRASLDVESFKNLLMTGKPTPRAAVQPPSSNLAPSALGGSQFESSSSTDTSSISRHSLFEPPQEIHAESPRTSYEMAESEEDEQMGLVSEVKKGKKKPPPAPKHRHGKLVTPRQPQVVSFESFAATEPKLSPATRPKDSSDTNKPLPPTPVVSPPPLHISTQDTTTYLPSPIQSRPSEPLAPSDAPALQKRTPPPVPLARRQSQLRSSGTTNRSRSNSSLTMSSQHSIEPISSPTPSNQDPMAGAKSPPPPPPSRHGARLSNLSSSSANSSSTELPQRSTSTRTANSTQGPPSRRSTIDSDFEPSSPVVGVNRTSSISSNRNPSRVVSNESTGSVMPPPPPPPRRRQSNRSSFDQQRPQHIPASSSPTESRRTSMENKRASLDGKRRTSVASESSLRREYAPASDEKGGSEYALYSPKEESENRLEKSSSSGGAKVAESRSDSSNILDDMEKFQREIEELRLRFK</sequence>
<feature type="compositionally biased region" description="Polar residues" evidence="1">
    <location>
        <begin position="535"/>
        <end position="554"/>
    </location>
</feature>
<feature type="region of interest" description="Disordered" evidence="1">
    <location>
        <begin position="1"/>
        <end position="635"/>
    </location>
</feature>
<feature type="compositionally biased region" description="Low complexity" evidence="1">
    <location>
        <begin position="221"/>
        <end position="242"/>
    </location>
</feature>
<keyword evidence="3" id="KW-1185">Reference proteome</keyword>
<dbReference type="EMBL" id="JAPEUY010000015">
    <property type="protein sequence ID" value="KAJ4365642.1"/>
    <property type="molecule type" value="Genomic_DNA"/>
</dbReference>
<feature type="compositionally biased region" description="Polar residues" evidence="1">
    <location>
        <begin position="134"/>
        <end position="162"/>
    </location>
</feature>
<feature type="compositionally biased region" description="Polar residues" evidence="1">
    <location>
        <begin position="459"/>
        <end position="481"/>
    </location>
</feature>
<gene>
    <name evidence="2" type="ORF">N0V83_008262</name>
</gene>
<evidence type="ECO:0000256" key="1">
    <source>
        <dbReference type="SAM" id="MobiDB-lite"/>
    </source>
</evidence>
<dbReference type="AlphaFoldDB" id="A0A9W8Y382"/>
<feature type="compositionally biased region" description="Low complexity" evidence="1">
    <location>
        <begin position="497"/>
        <end position="517"/>
    </location>
</feature>
<feature type="compositionally biased region" description="Low complexity" evidence="1">
    <location>
        <begin position="391"/>
        <end position="410"/>
    </location>
</feature>
<feature type="compositionally biased region" description="Basic residues" evidence="1">
    <location>
        <begin position="279"/>
        <end position="294"/>
    </location>
</feature>
<comment type="caution">
    <text evidence="2">The sequence shown here is derived from an EMBL/GenBank/DDBJ whole genome shotgun (WGS) entry which is preliminary data.</text>
</comment>
<feature type="compositionally biased region" description="Pro residues" evidence="1">
    <location>
        <begin position="331"/>
        <end position="343"/>
    </location>
</feature>
<reference evidence="2" key="1">
    <citation type="submission" date="2022-10" db="EMBL/GenBank/DDBJ databases">
        <title>Tapping the CABI collections for fungal endophytes: first genome assemblies for Collariella, Neodidymelliopsis, Ascochyta clinopodiicola, Didymella pomorum, Didymosphaeria variabile, Neocosmospora piperis and Neocucurbitaria cava.</title>
        <authorList>
            <person name="Hill R."/>
        </authorList>
    </citation>
    <scope>NUCLEOTIDE SEQUENCE</scope>
    <source>
        <strain evidence="2">IMI 356814</strain>
    </source>
</reference>
<protein>
    <submittedName>
        <fullName evidence="2">Uncharacterized protein</fullName>
    </submittedName>
</protein>
<feature type="compositionally biased region" description="Low complexity" evidence="1">
    <location>
        <begin position="446"/>
        <end position="458"/>
    </location>
</feature>
<feature type="compositionally biased region" description="Basic and acidic residues" evidence="1">
    <location>
        <begin position="555"/>
        <end position="572"/>
    </location>
</feature>
<dbReference type="Proteomes" id="UP001140560">
    <property type="component" value="Unassembled WGS sequence"/>
</dbReference>
<feature type="compositionally biased region" description="Polar residues" evidence="1">
    <location>
        <begin position="411"/>
        <end position="426"/>
    </location>
</feature>
<feature type="compositionally biased region" description="Basic and acidic residues" evidence="1">
    <location>
        <begin position="603"/>
        <end position="613"/>
    </location>
</feature>
<evidence type="ECO:0000313" key="2">
    <source>
        <dbReference type="EMBL" id="KAJ4365642.1"/>
    </source>
</evidence>
<feature type="compositionally biased region" description="Basic and acidic residues" evidence="1">
    <location>
        <begin position="581"/>
        <end position="595"/>
    </location>
</feature>
<feature type="compositionally biased region" description="Polar residues" evidence="1">
    <location>
        <begin position="1"/>
        <end position="26"/>
    </location>
</feature>
<proteinExistence type="predicted"/>
<feature type="compositionally biased region" description="Basic and acidic residues" evidence="1">
    <location>
        <begin position="167"/>
        <end position="179"/>
    </location>
</feature>
<accession>A0A9W8Y382</accession>
<organism evidence="2 3">
    <name type="scientific">Neocucurbitaria cava</name>
    <dbReference type="NCBI Taxonomy" id="798079"/>
    <lineage>
        <taxon>Eukaryota</taxon>
        <taxon>Fungi</taxon>
        <taxon>Dikarya</taxon>
        <taxon>Ascomycota</taxon>
        <taxon>Pezizomycotina</taxon>
        <taxon>Dothideomycetes</taxon>
        <taxon>Pleosporomycetidae</taxon>
        <taxon>Pleosporales</taxon>
        <taxon>Pleosporineae</taxon>
        <taxon>Cucurbitariaceae</taxon>
        <taxon>Neocucurbitaria</taxon>
    </lineage>
</organism>
<feature type="compositionally biased region" description="Polar residues" evidence="1">
    <location>
        <begin position="345"/>
        <end position="362"/>
    </location>
</feature>
<name>A0A9W8Y382_9PLEO</name>